<evidence type="ECO:0000259" key="1">
    <source>
        <dbReference type="Pfam" id="PF04542"/>
    </source>
</evidence>
<dbReference type="GO" id="GO:0006352">
    <property type="term" value="P:DNA-templated transcription initiation"/>
    <property type="evidence" value="ECO:0007669"/>
    <property type="project" value="InterPro"/>
</dbReference>
<dbReference type="Pfam" id="PF04542">
    <property type="entry name" value="Sigma70_r2"/>
    <property type="match status" value="1"/>
</dbReference>
<dbReference type="Gene3D" id="1.10.1740.10">
    <property type="match status" value="1"/>
</dbReference>
<dbReference type="NCBIfam" id="TIGR02937">
    <property type="entry name" value="sigma70-ECF"/>
    <property type="match status" value="1"/>
</dbReference>
<dbReference type="PANTHER" id="PTHR30173">
    <property type="entry name" value="SIGMA 19 FACTOR"/>
    <property type="match status" value="1"/>
</dbReference>
<dbReference type="EMBL" id="CP070608">
    <property type="protein sequence ID" value="QSE97714.1"/>
    <property type="molecule type" value="Genomic_DNA"/>
</dbReference>
<reference evidence="2" key="1">
    <citation type="submission" date="2021-02" db="EMBL/GenBank/DDBJ databases">
        <title>Fulvivirga sp. S481 isolated from sea water.</title>
        <authorList>
            <person name="Bae S.S."/>
            <person name="Baek K."/>
        </authorList>
    </citation>
    <scope>NUCLEOTIDE SEQUENCE</scope>
    <source>
        <strain evidence="2">S481</strain>
    </source>
</reference>
<gene>
    <name evidence="2" type="ORF">JR347_01100</name>
</gene>
<dbReference type="PANTHER" id="PTHR30173:SF36">
    <property type="entry name" value="ECF RNA POLYMERASE SIGMA FACTOR SIGJ"/>
    <property type="match status" value="1"/>
</dbReference>
<dbReference type="InterPro" id="IPR014284">
    <property type="entry name" value="RNA_pol_sigma-70_dom"/>
</dbReference>
<dbReference type="Proteomes" id="UP000662783">
    <property type="component" value="Chromosome"/>
</dbReference>
<evidence type="ECO:0000313" key="3">
    <source>
        <dbReference type="Proteomes" id="UP000662783"/>
    </source>
</evidence>
<dbReference type="InterPro" id="IPR013325">
    <property type="entry name" value="RNA_pol_sigma_r2"/>
</dbReference>
<dbReference type="InterPro" id="IPR052704">
    <property type="entry name" value="ECF_Sigma-70_Domain"/>
</dbReference>
<protein>
    <submittedName>
        <fullName evidence="2">Sigma-70 family RNA polymerase sigma factor</fullName>
    </submittedName>
</protein>
<dbReference type="InterPro" id="IPR013324">
    <property type="entry name" value="RNA_pol_sigma_r3/r4-like"/>
</dbReference>
<dbReference type="AlphaFoldDB" id="A0A974WH02"/>
<name>A0A974WH02_9BACT</name>
<accession>A0A974WH02</accession>
<dbReference type="InterPro" id="IPR007627">
    <property type="entry name" value="RNA_pol_sigma70_r2"/>
</dbReference>
<dbReference type="SUPFAM" id="SSF88659">
    <property type="entry name" value="Sigma3 and sigma4 domains of RNA polymerase sigma factors"/>
    <property type="match status" value="1"/>
</dbReference>
<dbReference type="RefSeq" id="WP_205722223.1">
    <property type="nucleotide sequence ID" value="NZ_CP070608.1"/>
</dbReference>
<dbReference type="GO" id="GO:0016987">
    <property type="term" value="F:sigma factor activity"/>
    <property type="evidence" value="ECO:0007669"/>
    <property type="project" value="TreeGrafter"/>
</dbReference>
<dbReference type="KEGG" id="fuv:JR347_01100"/>
<organism evidence="2 3">
    <name type="scientific">Fulvivirga lutea</name>
    <dbReference type="NCBI Taxonomy" id="2810512"/>
    <lineage>
        <taxon>Bacteria</taxon>
        <taxon>Pseudomonadati</taxon>
        <taxon>Bacteroidota</taxon>
        <taxon>Cytophagia</taxon>
        <taxon>Cytophagales</taxon>
        <taxon>Fulvivirgaceae</taxon>
        <taxon>Fulvivirga</taxon>
    </lineage>
</organism>
<proteinExistence type="predicted"/>
<dbReference type="SUPFAM" id="SSF88946">
    <property type="entry name" value="Sigma2 domain of RNA polymerase sigma factors"/>
    <property type="match status" value="1"/>
</dbReference>
<sequence>MNQSQAIALYQPMLQSIAQRILGSVADAEDIVQDTLLKWLTIDTKKIQNTKAYLIKAVTNNCLNHLNAIKRKKDECLESLNPKDLIDKYKEMELFHFDFENEVSSALNVIHKKLEPLEKGVFVLREFFDFEYDELQVVFNKKKDNCRKLFSRAKAKLNEETTKIKNDFSNTNFFESFKNACQKNDPKVIIDHINEELKN</sequence>
<keyword evidence="3" id="KW-1185">Reference proteome</keyword>
<evidence type="ECO:0000313" key="2">
    <source>
        <dbReference type="EMBL" id="QSE97714.1"/>
    </source>
</evidence>
<feature type="domain" description="RNA polymerase sigma-70 region 2" evidence="1">
    <location>
        <begin position="8"/>
        <end position="68"/>
    </location>
</feature>